<dbReference type="NCBIfam" id="TIGR02937">
    <property type="entry name" value="sigma70-ECF"/>
    <property type="match status" value="1"/>
</dbReference>
<dbReference type="GO" id="GO:0003677">
    <property type="term" value="F:DNA binding"/>
    <property type="evidence" value="ECO:0007669"/>
    <property type="project" value="UniProtKB-KW"/>
</dbReference>
<keyword evidence="5" id="KW-0804">Transcription</keyword>
<organism evidence="6 7">
    <name type="scientific">Thauera chlorobenzoica</name>
    <dbReference type="NCBI Taxonomy" id="96773"/>
    <lineage>
        <taxon>Bacteria</taxon>
        <taxon>Pseudomonadati</taxon>
        <taxon>Pseudomonadota</taxon>
        <taxon>Betaproteobacteria</taxon>
        <taxon>Rhodocyclales</taxon>
        <taxon>Zoogloeaceae</taxon>
        <taxon>Thauera</taxon>
    </lineage>
</organism>
<name>A0A1H5T6I0_9RHOO</name>
<evidence type="ECO:0000313" key="6">
    <source>
        <dbReference type="EMBL" id="APR04216.1"/>
    </source>
</evidence>
<dbReference type="GO" id="GO:0006352">
    <property type="term" value="P:DNA-templated transcription initiation"/>
    <property type="evidence" value="ECO:0007669"/>
    <property type="project" value="InterPro"/>
</dbReference>
<accession>A0A1H5T6I0</accession>
<dbReference type="PANTHER" id="PTHR43133:SF8">
    <property type="entry name" value="RNA POLYMERASE SIGMA FACTOR HI_1459-RELATED"/>
    <property type="match status" value="1"/>
</dbReference>
<dbReference type="InterPro" id="IPR013325">
    <property type="entry name" value="RNA_pol_sigma_r2"/>
</dbReference>
<keyword evidence="3" id="KW-0731">Sigma factor</keyword>
<evidence type="ECO:0000256" key="3">
    <source>
        <dbReference type="ARBA" id="ARBA00023082"/>
    </source>
</evidence>
<protein>
    <submittedName>
        <fullName evidence="6">RNA polymerase sigma factor, RpoE-like</fullName>
    </submittedName>
</protein>
<dbReference type="SUPFAM" id="SSF88659">
    <property type="entry name" value="Sigma3 and sigma4 domains of RNA polymerase sigma factors"/>
    <property type="match status" value="1"/>
</dbReference>
<dbReference type="Pfam" id="PF08281">
    <property type="entry name" value="Sigma70_r4_2"/>
    <property type="match status" value="1"/>
</dbReference>
<dbReference type="KEGG" id="tcl:Tchl_1357"/>
<dbReference type="InterPro" id="IPR036388">
    <property type="entry name" value="WH-like_DNA-bd_sf"/>
</dbReference>
<dbReference type="STRING" id="96773.Tchl_1357"/>
<dbReference type="InterPro" id="IPR013324">
    <property type="entry name" value="RNA_pol_sigma_r3/r4-like"/>
</dbReference>
<dbReference type="InterPro" id="IPR039425">
    <property type="entry name" value="RNA_pol_sigma-70-like"/>
</dbReference>
<keyword evidence="4" id="KW-0238">DNA-binding</keyword>
<dbReference type="PANTHER" id="PTHR43133">
    <property type="entry name" value="RNA POLYMERASE ECF-TYPE SIGMA FACTO"/>
    <property type="match status" value="1"/>
</dbReference>
<reference evidence="6 7" key="1">
    <citation type="submission" date="2016-12" db="EMBL/GenBank/DDBJ databases">
        <title>Complete genome sequence of Thauera chlorobenzoica, a Betaproteobacterium degrading haloaromatics anaerobically to CO2 and halides.</title>
        <authorList>
            <person name="Goris T."/>
            <person name="Mergelsberg M."/>
            <person name="Boll M."/>
        </authorList>
    </citation>
    <scope>NUCLEOTIDE SEQUENCE [LARGE SCALE GENOMIC DNA]</scope>
    <source>
        <strain evidence="6 7">3CB1</strain>
    </source>
</reference>
<dbReference type="RefSeq" id="WP_232311680.1">
    <property type="nucleotide sequence ID" value="NZ_CP018839.1"/>
</dbReference>
<evidence type="ECO:0000256" key="5">
    <source>
        <dbReference type="ARBA" id="ARBA00023163"/>
    </source>
</evidence>
<evidence type="ECO:0000313" key="7">
    <source>
        <dbReference type="Proteomes" id="UP000185739"/>
    </source>
</evidence>
<evidence type="ECO:0000256" key="2">
    <source>
        <dbReference type="ARBA" id="ARBA00023015"/>
    </source>
</evidence>
<dbReference type="Gene3D" id="1.10.1740.10">
    <property type="match status" value="1"/>
</dbReference>
<dbReference type="AlphaFoldDB" id="A0A1H5T6I0"/>
<gene>
    <name evidence="6" type="ORF">Tchl_1357</name>
</gene>
<proteinExistence type="inferred from homology"/>
<dbReference type="Gene3D" id="1.10.10.10">
    <property type="entry name" value="Winged helix-like DNA-binding domain superfamily/Winged helix DNA-binding domain"/>
    <property type="match status" value="1"/>
</dbReference>
<comment type="similarity">
    <text evidence="1">Belongs to the sigma-70 factor family. ECF subfamily.</text>
</comment>
<evidence type="ECO:0000256" key="4">
    <source>
        <dbReference type="ARBA" id="ARBA00023125"/>
    </source>
</evidence>
<dbReference type="SUPFAM" id="SSF88946">
    <property type="entry name" value="Sigma2 domain of RNA polymerase sigma factors"/>
    <property type="match status" value="1"/>
</dbReference>
<dbReference type="Proteomes" id="UP000185739">
    <property type="component" value="Chromosome"/>
</dbReference>
<dbReference type="EMBL" id="CP018839">
    <property type="protein sequence ID" value="APR04216.1"/>
    <property type="molecule type" value="Genomic_DNA"/>
</dbReference>
<dbReference type="CDD" id="cd06171">
    <property type="entry name" value="Sigma70_r4"/>
    <property type="match status" value="1"/>
</dbReference>
<evidence type="ECO:0000256" key="1">
    <source>
        <dbReference type="ARBA" id="ARBA00010641"/>
    </source>
</evidence>
<dbReference type="InterPro" id="IPR014284">
    <property type="entry name" value="RNA_pol_sigma-70_dom"/>
</dbReference>
<sequence length="202" mass="21877">MNLQLGFLVAGVGIHRHPRGDHGDAAGGVGAGLGRVEDLAADSIVKAWSCFGQLADRACFEKWILRILANTFISGWRHAREEAAGDLAEDDGAAFSSCECLHQPVLLWWSTPEQELINKLLREDLERALGRLPDCYRTIEMLVDVEGYSYAEAAALLCVPVGTVRSRLSRARSALQRALWRQARSAGLVAAGHAGTKGGERA</sequence>
<keyword evidence="2" id="KW-0805">Transcription regulation</keyword>
<dbReference type="InterPro" id="IPR013249">
    <property type="entry name" value="RNA_pol_sigma70_r4_t2"/>
</dbReference>
<keyword evidence="7" id="KW-1185">Reference proteome</keyword>
<dbReference type="GO" id="GO:0016987">
    <property type="term" value="F:sigma factor activity"/>
    <property type="evidence" value="ECO:0007669"/>
    <property type="project" value="UniProtKB-KW"/>
</dbReference>